<dbReference type="AlphaFoldDB" id="A0A8J8FAC0"/>
<evidence type="ECO:0000313" key="2">
    <source>
        <dbReference type="EMBL" id="NNV54085.1"/>
    </source>
</evidence>
<gene>
    <name evidence="2" type="ORF">GD597_01350</name>
</gene>
<keyword evidence="1" id="KW-1277">Toxin-antitoxin system</keyword>
<proteinExistence type="predicted"/>
<dbReference type="InterPro" id="IPR007712">
    <property type="entry name" value="RelE/ParE_toxin"/>
</dbReference>
<reference evidence="2" key="1">
    <citation type="submission" date="2019-10" db="EMBL/GenBank/DDBJ databases">
        <title>Draft genome sequence of Panacibacter sp. KCS-6.</title>
        <authorList>
            <person name="Yim K.J."/>
        </authorList>
    </citation>
    <scope>NUCLEOTIDE SEQUENCE</scope>
    <source>
        <strain evidence="2">KCS-6</strain>
    </source>
</reference>
<dbReference type="Gene3D" id="3.30.2310.20">
    <property type="entry name" value="RelE-like"/>
    <property type="match status" value="1"/>
</dbReference>
<dbReference type="Pfam" id="PF05016">
    <property type="entry name" value="ParE_toxin"/>
    <property type="match status" value="1"/>
</dbReference>
<dbReference type="InterPro" id="IPR035093">
    <property type="entry name" value="RelE/ParE_toxin_dom_sf"/>
</dbReference>
<keyword evidence="3" id="KW-1185">Reference proteome</keyword>
<evidence type="ECO:0000313" key="3">
    <source>
        <dbReference type="Proteomes" id="UP000598971"/>
    </source>
</evidence>
<comment type="caution">
    <text evidence="2">The sequence shown here is derived from an EMBL/GenBank/DDBJ whole genome shotgun (WGS) entry which is preliminary data.</text>
</comment>
<sequence length="102" mass="11913">MAHQIIISPFAHNDTDEAYAWYEAQRTGLGEELLKELETAYQKISNNPAHYSFIDERKELRDFILHRFPYLIVYRITGNVVEIIAVHHGKKHPSKKYGGPKF</sequence>
<dbReference type="EMBL" id="WHPF01000001">
    <property type="protein sequence ID" value="NNV54085.1"/>
    <property type="molecule type" value="Genomic_DNA"/>
</dbReference>
<evidence type="ECO:0000256" key="1">
    <source>
        <dbReference type="ARBA" id="ARBA00022649"/>
    </source>
</evidence>
<dbReference type="RefSeq" id="WP_171605997.1">
    <property type="nucleotide sequence ID" value="NZ_WHPF01000001.1"/>
</dbReference>
<accession>A0A8J8FAC0</accession>
<dbReference type="Proteomes" id="UP000598971">
    <property type="component" value="Unassembled WGS sequence"/>
</dbReference>
<name>A0A8J8FAC0_9BACT</name>
<organism evidence="2 3">
    <name type="scientific">Limnovirga soli</name>
    <dbReference type="NCBI Taxonomy" id="2656915"/>
    <lineage>
        <taxon>Bacteria</taxon>
        <taxon>Pseudomonadati</taxon>
        <taxon>Bacteroidota</taxon>
        <taxon>Chitinophagia</taxon>
        <taxon>Chitinophagales</taxon>
        <taxon>Chitinophagaceae</taxon>
        <taxon>Limnovirga</taxon>
    </lineage>
</organism>
<protein>
    <submittedName>
        <fullName evidence="2">Type II toxin-antitoxin system RelE/ParE family toxin</fullName>
    </submittedName>
</protein>